<keyword evidence="2" id="KW-1185">Reference proteome</keyword>
<dbReference type="EMBL" id="CP000804">
    <property type="protein sequence ID" value="ABU58896.1"/>
    <property type="molecule type" value="Genomic_DNA"/>
</dbReference>
<dbReference type="RefSeq" id="WP_012121320.1">
    <property type="nucleotide sequence ID" value="NC_009767.1"/>
</dbReference>
<proteinExistence type="predicted"/>
<evidence type="ECO:0000313" key="1">
    <source>
        <dbReference type="EMBL" id="ABU58896.1"/>
    </source>
</evidence>
<reference evidence="1 2" key="1">
    <citation type="submission" date="2007-08" db="EMBL/GenBank/DDBJ databases">
        <title>Complete sequence of Roseiflexus castenholzii DSM 13941.</title>
        <authorList>
            <consortium name="US DOE Joint Genome Institute"/>
            <person name="Copeland A."/>
            <person name="Lucas S."/>
            <person name="Lapidus A."/>
            <person name="Barry K."/>
            <person name="Glavina del Rio T."/>
            <person name="Dalin E."/>
            <person name="Tice H."/>
            <person name="Pitluck S."/>
            <person name="Thompson L.S."/>
            <person name="Brettin T."/>
            <person name="Bruce D."/>
            <person name="Detter J.C."/>
            <person name="Han C."/>
            <person name="Tapia R."/>
            <person name="Schmutz J."/>
            <person name="Larimer F."/>
            <person name="Land M."/>
            <person name="Hauser L."/>
            <person name="Kyrpides N."/>
            <person name="Mikhailova N."/>
            <person name="Bryant D.A."/>
            <person name="Hanada S."/>
            <person name="Tsukatani Y."/>
            <person name="Richardson P."/>
        </authorList>
    </citation>
    <scope>NUCLEOTIDE SEQUENCE [LARGE SCALE GENOMIC DNA]</scope>
    <source>
        <strain evidence="2">DSM 13941 / HLO8</strain>
    </source>
</reference>
<dbReference type="Proteomes" id="UP000000263">
    <property type="component" value="Chromosome"/>
</dbReference>
<dbReference type="OrthoDB" id="9830566at2"/>
<sequence>MPINPHRDYTRQEQLALDLTELFAEGLRDEEGRLPLALQGIGSAAMAMQVEEAGVPLPMFNRMLTTANEISLERAGAMPEELVEELEKRGFPQIARIVRAGIAACRDEDDYRNFVRWLIQVRNLIVFRAQALRHRTSDQP</sequence>
<organism evidence="1 2">
    <name type="scientific">Roseiflexus castenholzii (strain DSM 13941 / HLO8)</name>
    <dbReference type="NCBI Taxonomy" id="383372"/>
    <lineage>
        <taxon>Bacteria</taxon>
        <taxon>Bacillati</taxon>
        <taxon>Chloroflexota</taxon>
        <taxon>Chloroflexia</taxon>
        <taxon>Chloroflexales</taxon>
        <taxon>Roseiflexineae</taxon>
        <taxon>Roseiflexaceae</taxon>
        <taxon>Roseiflexus</taxon>
    </lineage>
</organism>
<dbReference type="HOGENOM" id="CLU_1853724_0_0_0"/>
<dbReference type="STRING" id="383372.Rcas_2825"/>
<dbReference type="KEGG" id="rca:Rcas_2825"/>
<evidence type="ECO:0000313" key="2">
    <source>
        <dbReference type="Proteomes" id="UP000000263"/>
    </source>
</evidence>
<dbReference type="AlphaFoldDB" id="A7NMX2"/>
<accession>A7NMX2</accession>
<protein>
    <recommendedName>
        <fullName evidence="3">CRISPR type III-B/RAMP module-associated protein Cmr5</fullName>
    </recommendedName>
</protein>
<gene>
    <name evidence="1" type="ordered locus">Rcas_2825</name>
</gene>
<name>A7NMX2_ROSCS</name>
<evidence type="ECO:0008006" key="3">
    <source>
        <dbReference type="Google" id="ProtNLM"/>
    </source>
</evidence>